<dbReference type="EMBL" id="FR824313">
    <property type="protein sequence ID" value="CCA24981.1"/>
    <property type="molecule type" value="Genomic_DNA"/>
</dbReference>
<protein>
    <submittedName>
        <fullName evidence="2">AlNc14C268G9924 protein</fullName>
    </submittedName>
</protein>
<dbReference type="HOGENOM" id="CLU_1655391_0_0_1"/>
<evidence type="ECO:0000313" key="2">
    <source>
        <dbReference type="EMBL" id="CCA24981.1"/>
    </source>
</evidence>
<dbReference type="AlphaFoldDB" id="F0WUA3"/>
<feature type="compositionally biased region" description="Low complexity" evidence="1">
    <location>
        <begin position="12"/>
        <end position="33"/>
    </location>
</feature>
<reference evidence="2" key="2">
    <citation type="submission" date="2011-02" db="EMBL/GenBank/DDBJ databases">
        <authorList>
            <person name="MacLean D."/>
        </authorList>
    </citation>
    <scope>NUCLEOTIDE SEQUENCE</scope>
</reference>
<gene>
    <name evidence="2" type="primary">AlNc14C268G9924</name>
    <name evidence="2" type="ORF">ALNC14_111250</name>
</gene>
<feature type="region of interest" description="Disordered" evidence="1">
    <location>
        <begin position="1"/>
        <end position="33"/>
    </location>
</feature>
<evidence type="ECO:0000256" key="1">
    <source>
        <dbReference type="SAM" id="MobiDB-lite"/>
    </source>
</evidence>
<organism evidence="2">
    <name type="scientific">Albugo laibachii Nc14</name>
    <dbReference type="NCBI Taxonomy" id="890382"/>
    <lineage>
        <taxon>Eukaryota</taxon>
        <taxon>Sar</taxon>
        <taxon>Stramenopiles</taxon>
        <taxon>Oomycota</taxon>
        <taxon>Peronosporomycetes</taxon>
        <taxon>Albuginales</taxon>
        <taxon>Albuginaceae</taxon>
        <taxon>Albugo</taxon>
    </lineage>
</organism>
<name>F0WUA3_9STRA</name>
<feature type="compositionally biased region" description="Polar residues" evidence="1">
    <location>
        <begin position="48"/>
        <end position="67"/>
    </location>
</feature>
<accession>F0WUA3</accession>
<reference evidence="2" key="1">
    <citation type="journal article" date="2011" name="PLoS Biol.">
        <title>Gene gain and loss during evolution of obligate parasitism in the white rust pathogen of Arabidopsis thaliana.</title>
        <authorList>
            <person name="Kemen E."/>
            <person name="Gardiner A."/>
            <person name="Schultz-Larsen T."/>
            <person name="Kemen A.C."/>
            <person name="Balmuth A.L."/>
            <person name="Robert-Seilaniantz A."/>
            <person name="Bailey K."/>
            <person name="Holub E."/>
            <person name="Studholme D.J."/>
            <person name="Maclean D."/>
            <person name="Jones J.D."/>
        </authorList>
    </citation>
    <scope>NUCLEOTIDE SEQUENCE</scope>
</reference>
<sequence>MECVYKDGGGYAPRTATTASRPSTTRKTTPPTTTRIMTTSVMNRVESDSITRTATRASTQQPRSTRNAAKPGMDLTVGGVVPRAAPAMVSRPSAVHTVRSGAQTTASRVGCGVITRLAPLGASRLSTVTRAGGDAVVSSVQASASGSSQVHLDEVVQLNK</sequence>
<proteinExistence type="predicted"/>
<feature type="region of interest" description="Disordered" evidence="1">
    <location>
        <begin position="48"/>
        <end position="75"/>
    </location>
</feature>